<name>A0A9D1WRT6_9FIRM</name>
<reference evidence="1" key="1">
    <citation type="journal article" date="2021" name="PeerJ">
        <title>Extensive microbial diversity within the chicken gut microbiome revealed by metagenomics and culture.</title>
        <authorList>
            <person name="Gilroy R."/>
            <person name="Ravi A."/>
            <person name="Getino M."/>
            <person name="Pursley I."/>
            <person name="Horton D.L."/>
            <person name="Alikhan N.F."/>
            <person name="Baker D."/>
            <person name="Gharbi K."/>
            <person name="Hall N."/>
            <person name="Watson M."/>
            <person name="Adriaenssens E.M."/>
            <person name="Foster-Nyarko E."/>
            <person name="Jarju S."/>
            <person name="Secka A."/>
            <person name="Antonio M."/>
            <person name="Oren A."/>
            <person name="Chaudhuri R.R."/>
            <person name="La Ragione R."/>
            <person name="Hildebrand F."/>
            <person name="Pallen M.J."/>
        </authorList>
    </citation>
    <scope>NUCLEOTIDE SEQUENCE</scope>
    <source>
        <strain evidence="1">CHK188-5543</strain>
    </source>
</reference>
<sequence length="165" mass="18072">MKVDLSKLFVTPGGRQEFSCALDLGETKRLGRPLFLGPVRVSGAAENRSGVVSVGYTADFTLNLACDRCLTPLVRPERMEFSHTVVLSLNREENDEFIVVSDGLLDLAELVNADILLELPTSVVCGEDCKGLCPICGHNLNEGDCGCDRSVPDRRFDKLRELLSE</sequence>
<evidence type="ECO:0000313" key="2">
    <source>
        <dbReference type="Proteomes" id="UP000886800"/>
    </source>
</evidence>
<proteinExistence type="predicted"/>
<dbReference type="Proteomes" id="UP000886800">
    <property type="component" value="Unassembled WGS sequence"/>
</dbReference>
<dbReference type="InterPro" id="IPR003772">
    <property type="entry name" value="YceD"/>
</dbReference>
<dbReference type="EMBL" id="DXES01000125">
    <property type="protein sequence ID" value="HIX65737.1"/>
    <property type="molecule type" value="Genomic_DNA"/>
</dbReference>
<dbReference type="AlphaFoldDB" id="A0A9D1WRT6"/>
<dbReference type="PANTHER" id="PTHR34374">
    <property type="entry name" value="LARGE RIBOSOMAL RNA SUBUNIT ACCUMULATION PROTEIN YCED HOMOLOG 1, CHLOROPLASTIC"/>
    <property type="match status" value="1"/>
</dbReference>
<dbReference type="PANTHER" id="PTHR34374:SF1">
    <property type="entry name" value="LARGE RIBOSOMAL RNA SUBUNIT ACCUMULATION PROTEIN YCED HOMOLOG 1, CHLOROPLASTIC"/>
    <property type="match status" value="1"/>
</dbReference>
<gene>
    <name evidence="1" type="ORF">H9736_05750</name>
</gene>
<comment type="caution">
    <text evidence="1">The sequence shown here is derived from an EMBL/GenBank/DDBJ whole genome shotgun (WGS) entry which is preliminary data.</text>
</comment>
<reference evidence="1" key="2">
    <citation type="submission" date="2021-04" db="EMBL/GenBank/DDBJ databases">
        <authorList>
            <person name="Gilroy R."/>
        </authorList>
    </citation>
    <scope>NUCLEOTIDE SEQUENCE</scope>
    <source>
        <strain evidence="1">CHK188-5543</strain>
    </source>
</reference>
<accession>A0A9D1WRT6</accession>
<evidence type="ECO:0000313" key="1">
    <source>
        <dbReference type="EMBL" id="HIX65737.1"/>
    </source>
</evidence>
<dbReference type="Pfam" id="PF02620">
    <property type="entry name" value="YceD"/>
    <property type="match status" value="1"/>
</dbReference>
<protein>
    <submittedName>
        <fullName evidence="1">DUF177 domain-containing protein</fullName>
    </submittedName>
</protein>
<organism evidence="1 2">
    <name type="scientific">Candidatus Anaerotruncus excrementipullorum</name>
    <dbReference type="NCBI Taxonomy" id="2838465"/>
    <lineage>
        <taxon>Bacteria</taxon>
        <taxon>Bacillati</taxon>
        <taxon>Bacillota</taxon>
        <taxon>Clostridia</taxon>
        <taxon>Eubacteriales</taxon>
        <taxon>Oscillospiraceae</taxon>
        <taxon>Anaerotruncus</taxon>
    </lineage>
</organism>